<evidence type="ECO:0000259" key="5">
    <source>
        <dbReference type="Pfam" id="PF08308"/>
    </source>
</evidence>
<feature type="repeat" description="WD" evidence="3">
    <location>
        <begin position="163"/>
        <end position="194"/>
    </location>
</feature>
<evidence type="ECO:0000256" key="3">
    <source>
        <dbReference type="PROSITE-ProRule" id="PRU00221"/>
    </source>
</evidence>
<evidence type="ECO:0000313" key="6">
    <source>
        <dbReference type="EMBL" id="VFJ55380.1"/>
    </source>
</evidence>
<proteinExistence type="predicted"/>
<dbReference type="PROSITE" id="PS00678">
    <property type="entry name" value="WD_REPEATS_1"/>
    <property type="match status" value="1"/>
</dbReference>
<feature type="domain" description="PEGA" evidence="5">
    <location>
        <begin position="67"/>
        <end position="133"/>
    </location>
</feature>
<dbReference type="InterPro" id="IPR013229">
    <property type="entry name" value="PEGA"/>
</dbReference>
<name>A0A450SNF0_9GAMM</name>
<dbReference type="Gene3D" id="2.130.10.10">
    <property type="entry name" value="YVTN repeat-like/Quinoprotein amine dehydrogenase"/>
    <property type="match status" value="1"/>
</dbReference>
<dbReference type="InterPro" id="IPR036322">
    <property type="entry name" value="WD40_repeat_dom_sf"/>
</dbReference>
<organism evidence="6">
    <name type="scientific">Candidatus Kentrum sp. FW</name>
    <dbReference type="NCBI Taxonomy" id="2126338"/>
    <lineage>
        <taxon>Bacteria</taxon>
        <taxon>Pseudomonadati</taxon>
        <taxon>Pseudomonadota</taxon>
        <taxon>Gammaproteobacteria</taxon>
        <taxon>Candidatus Kentrum</taxon>
    </lineage>
</organism>
<keyword evidence="2" id="KW-0677">Repeat</keyword>
<feature type="compositionally biased region" description="Pro residues" evidence="4">
    <location>
        <begin position="52"/>
        <end position="63"/>
    </location>
</feature>
<dbReference type="PANTHER" id="PTHR19879:SF9">
    <property type="entry name" value="TRANSCRIPTION INITIATION FACTOR TFIID SUBUNIT 5"/>
    <property type="match status" value="1"/>
</dbReference>
<dbReference type="EMBL" id="CAADEW010000053">
    <property type="protein sequence ID" value="VFJ55380.1"/>
    <property type="molecule type" value="Genomic_DNA"/>
</dbReference>
<evidence type="ECO:0000256" key="4">
    <source>
        <dbReference type="SAM" id="MobiDB-lite"/>
    </source>
</evidence>
<dbReference type="Pfam" id="PF08308">
    <property type="entry name" value="PEGA"/>
    <property type="match status" value="1"/>
</dbReference>
<protein>
    <submittedName>
        <fullName evidence="6">WD domain-containing protein, G-beta repeat-containing protein</fullName>
    </submittedName>
</protein>
<keyword evidence="1 3" id="KW-0853">WD repeat</keyword>
<gene>
    <name evidence="6" type="ORF">BECKFW1821A_GA0114235_105324</name>
</gene>
<dbReference type="AlphaFoldDB" id="A0A450SNF0"/>
<dbReference type="SMART" id="SM00320">
    <property type="entry name" value="WD40"/>
    <property type="match status" value="2"/>
</dbReference>
<dbReference type="Pfam" id="PF00400">
    <property type="entry name" value="WD40"/>
    <property type="match status" value="2"/>
</dbReference>
<dbReference type="InterPro" id="IPR001680">
    <property type="entry name" value="WD40_rpt"/>
</dbReference>
<dbReference type="PROSITE" id="PS50082">
    <property type="entry name" value="WD_REPEATS_2"/>
    <property type="match status" value="1"/>
</dbReference>
<dbReference type="SUPFAM" id="SSF50978">
    <property type="entry name" value="WD40 repeat-like"/>
    <property type="match status" value="1"/>
</dbReference>
<reference evidence="6" key="1">
    <citation type="submission" date="2019-02" db="EMBL/GenBank/DDBJ databases">
        <authorList>
            <person name="Gruber-Vodicka R. H."/>
            <person name="Seah K. B. B."/>
        </authorList>
    </citation>
    <scope>NUCLEOTIDE SEQUENCE</scope>
    <source>
        <strain evidence="6">BECK_BZ15</strain>
    </source>
</reference>
<dbReference type="InterPro" id="IPR019775">
    <property type="entry name" value="WD40_repeat_CS"/>
</dbReference>
<dbReference type="InterPro" id="IPR015943">
    <property type="entry name" value="WD40/YVTN_repeat-like_dom_sf"/>
</dbReference>
<dbReference type="Gene3D" id="2.60.40.1120">
    <property type="entry name" value="Carboxypeptidase-like, regulatory domain"/>
    <property type="match status" value="1"/>
</dbReference>
<feature type="compositionally biased region" description="Polar residues" evidence="4">
    <location>
        <begin position="30"/>
        <end position="41"/>
    </location>
</feature>
<accession>A0A450SNF0</accession>
<dbReference type="PROSITE" id="PS50294">
    <property type="entry name" value="WD_REPEATS_REGION"/>
    <property type="match status" value="2"/>
</dbReference>
<sequence length="221" mass="23196">MPAPVGWGELANPNIGEPANPNIGEPANPNAGQPVTPNTGASAGGYVGVRPSPQPTLPKPGKPLPTRLIVRSNVSGGTVTIDGNPVGSTGPHAYQLAPGEHKIRVEKAGFKPFETTVQLSEGRKKTVRVTLKKAGPYANWRRLRTIPAHPGELDGAICERNCIAFAPNGESVLSGSHDKTMKLWEVATGKENRAFQWHSDYVNSVAFAPDGRTVLSGGGGT</sequence>
<dbReference type="PANTHER" id="PTHR19879">
    <property type="entry name" value="TRANSCRIPTION INITIATION FACTOR TFIID"/>
    <property type="match status" value="1"/>
</dbReference>
<evidence type="ECO:0000256" key="1">
    <source>
        <dbReference type="ARBA" id="ARBA00022574"/>
    </source>
</evidence>
<feature type="region of interest" description="Disordered" evidence="4">
    <location>
        <begin position="1"/>
        <end position="66"/>
    </location>
</feature>
<evidence type="ECO:0000256" key="2">
    <source>
        <dbReference type="ARBA" id="ARBA00022737"/>
    </source>
</evidence>